<organism evidence="1">
    <name type="scientific">Rhizophora mucronata</name>
    <name type="common">Asiatic mangrove</name>
    <dbReference type="NCBI Taxonomy" id="61149"/>
    <lineage>
        <taxon>Eukaryota</taxon>
        <taxon>Viridiplantae</taxon>
        <taxon>Streptophyta</taxon>
        <taxon>Embryophyta</taxon>
        <taxon>Tracheophyta</taxon>
        <taxon>Spermatophyta</taxon>
        <taxon>Magnoliopsida</taxon>
        <taxon>eudicotyledons</taxon>
        <taxon>Gunneridae</taxon>
        <taxon>Pentapetalae</taxon>
        <taxon>rosids</taxon>
        <taxon>fabids</taxon>
        <taxon>Malpighiales</taxon>
        <taxon>Rhizophoraceae</taxon>
        <taxon>Rhizophora</taxon>
    </lineage>
</organism>
<protein>
    <submittedName>
        <fullName evidence="1">Uncharacterized protein</fullName>
    </submittedName>
</protein>
<name>A0A2P2NPP0_RHIMU</name>
<proteinExistence type="predicted"/>
<dbReference type="AlphaFoldDB" id="A0A2P2NPP0"/>
<evidence type="ECO:0000313" key="1">
    <source>
        <dbReference type="EMBL" id="MBX44469.1"/>
    </source>
</evidence>
<sequence>MGIIVDLTASRKLGQFQTQVG</sequence>
<dbReference type="EMBL" id="GGEC01063985">
    <property type="protein sequence ID" value="MBX44469.1"/>
    <property type="molecule type" value="Transcribed_RNA"/>
</dbReference>
<reference evidence="1" key="1">
    <citation type="submission" date="2018-02" db="EMBL/GenBank/DDBJ databases">
        <title>Rhizophora mucronata_Transcriptome.</title>
        <authorList>
            <person name="Meera S.P."/>
            <person name="Sreeshan A."/>
            <person name="Augustine A."/>
        </authorList>
    </citation>
    <scope>NUCLEOTIDE SEQUENCE</scope>
    <source>
        <tissue evidence="1">Leaf</tissue>
    </source>
</reference>
<accession>A0A2P2NPP0</accession>